<organism evidence="6 7">
    <name type="scientific">Drosophila yakuba</name>
    <name type="common">Fruit fly</name>
    <dbReference type="NCBI Taxonomy" id="7245"/>
    <lineage>
        <taxon>Eukaryota</taxon>
        <taxon>Metazoa</taxon>
        <taxon>Ecdysozoa</taxon>
        <taxon>Arthropoda</taxon>
        <taxon>Hexapoda</taxon>
        <taxon>Insecta</taxon>
        <taxon>Pterygota</taxon>
        <taxon>Neoptera</taxon>
        <taxon>Endopterygota</taxon>
        <taxon>Diptera</taxon>
        <taxon>Brachycera</taxon>
        <taxon>Muscomorpha</taxon>
        <taxon>Ephydroidea</taxon>
        <taxon>Drosophilidae</taxon>
        <taxon>Drosophila</taxon>
        <taxon>Sophophora</taxon>
    </lineage>
</organism>
<accession>A0A0R1E812</accession>
<dbReference type="Gene3D" id="3.90.1150.10">
    <property type="entry name" value="Aspartate Aminotransferase, domain 1"/>
    <property type="match status" value="1"/>
</dbReference>
<evidence type="ECO:0000256" key="2">
    <source>
        <dbReference type="ARBA" id="ARBA00008954"/>
    </source>
</evidence>
<dbReference type="SUPFAM" id="SSF53383">
    <property type="entry name" value="PLP-dependent transferases"/>
    <property type="match status" value="1"/>
</dbReference>
<dbReference type="Pfam" id="PF00202">
    <property type="entry name" value="Aminotran_3"/>
    <property type="match status" value="1"/>
</dbReference>
<keyword evidence="7" id="KW-1185">Reference proteome</keyword>
<protein>
    <submittedName>
        <fullName evidence="6">Uncharacterized protein</fullName>
    </submittedName>
</protein>
<evidence type="ECO:0000313" key="6">
    <source>
        <dbReference type="EMBL" id="KRK05339.1"/>
    </source>
</evidence>
<comment type="cofactor">
    <cofactor evidence="1">
        <name>pyridoxal 5'-phosphate</name>
        <dbReference type="ChEBI" id="CHEBI:597326"/>
    </cofactor>
</comment>
<dbReference type="GO" id="GO:2000211">
    <property type="term" value="P:regulation of glutamate metabolic process"/>
    <property type="evidence" value="ECO:0007669"/>
    <property type="project" value="EnsemblMetazoa"/>
</dbReference>
<keyword evidence="3" id="KW-0032">Aminotransferase</keyword>
<evidence type="ECO:0000256" key="3">
    <source>
        <dbReference type="ARBA" id="ARBA00022576"/>
    </source>
</evidence>
<dbReference type="InterPro" id="IPR015421">
    <property type="entry name" value="PyrdxlP-dep_Trfase_major"/>
</dbReference>
<dbReference type="Gene3D" id="3.40.640.10">
    <property type="entry name" value="Type I PLP-dependent aspartate aminotransferase-like (Major domain)"/>
    <property type="match status" value="1"/>
</dbReference>
<dbReference type="GO" id="GO:0006109">
    <property type="term" value="P:regulation of carbohydrate metabolic process"/>
    <property type="evidence" value="ECO:0007669"/>
    <property type="project" value="EnsemblMetazoa"/>
</dbReference>
<evidence type="ECO:0000256" key="1">
    <source>
        <dbReference type="ARBA" id="ARBA00001933"/>
    </source>
</evidence>
<sequence length="203" mass="23041">MRSLWLNTLTKQSLYRLSTKRYSTNIEPKEPVVKTKSIPGPKSIELRKQLDSVQATGTIQFFADYEKSIGNYIYDVDGNILLDVYTQISSVPLGYNHPRLYKVFHNEQNLKTLINRPALGVFPGKEWPEKLHSVLLNIAPKGLNKITTMMCGSCSNENAYKSIFIWYQNKLRGNTPLTEQEKNSCMINIPPGAPKLSILSFKG</sequence>
<dbReference type="InterPro" id="IPR015424">
    <property type="entry name" value="PyrdxlP-dep_Trfase"/>
</dbReference>
<dbReference type="GO" id="GO:0005739">
    <property type="term" value="C:mitochondrion"/>
    <property type="evidence" value="ECO:0007669"/>
    <property type="project" value="EnsemblMetazoa"/>
</dbReference>
<evidence type="ECO:0000256" key="4">
    <source>
        <dbReference type="ARBA" id="ARBA00022679"/>
    </source>
</evidence>
<dbReference type="GO" id="GO:0008483">
    <property type="term" value="F:transaminase activity"/>
    <property type="evidence" value="ECO:0007669"/>
    <property type="project" value="UniProtKB-KW"/>
</dbReference>
<dbReference type="EMBL" id="CH891889">
    <property type="protein sequence ID" value="KRK05339.1"/>
    <property type="molecule type" value="Genomic_DNA"/>
</dbReference>
<dbReference type="PANTHER" id="PTHR43206">
    <property type="entry name" value="AMINOTRANSFERASE"/>
    <property type="match status" value="1"/>
</dbReference>
<comment type="similarity">
    <text evidence="2">Belongs to the class-III pyridoxal-phosphate-dependent aminotransferase family.</text>
</comment>
<name>A0A0R1E812_DROYA</name>
<dbReference type="KEGG" id="dya:Dyak_GE29084"/>
<evidence type="ECO:0000313" key="7">
    <source>
        <dbReference type="Proteomes" id="UP000002282"/>
    </source>
</evidence>
<dbReference type="Proteomes" id="UP000002282">
    <property type="component" value="Unassembled WGS sequence"/>
</dbReference>
<reference evidence="6 7" key="1">
    <citation type="journal article" date="2007" name="Nature">
        <title>Evolution of genes and genomes on the Drosophila phylogeny.</title>
        <authorList>
            <consortium name="Drosophila 12 Genomes Consortium"/>
            <person name="Clark A.G."/>
            <person name="Eisen M.B."/>
            <person name="Smith D.R."/>
            <person name="Bergman C.M."/>
            <person name="Oliver B."/>
            <person name="Markow T.A."/>
            <person name="Kaufman T.C."/>
            <person name="Kellis M."/>
            <person name="Gelbart W."/>
            <person name="Iyer V.N."/>
            <person name="Pollard D.A."/>
            <person name="Sackton T.B."/>
            <person name="Larracuente A.M."/>
            <person name="Singh N.D."/>
            <person name="Abad J.P."/>
            <person name="Abt D.N."/>
            <person name="Adryan B."/>
            <person name="Aguade M."/>
            <person name="Akashi H."/>
            <person name="Anderson W.W."/>
            <person name="Aquadro C.F."/>
            <person name="Ardell D.H."/>
            <person name="Arguello R."/>
            <person name="Artieri C.G."/>
            <person name="Barbash D.A."/>
            <person name="Barker D."/>
            <person name="Barsanti P."/>
            <person name="Batterham P."/>
            <person name="Batzoglou S."/>
            <person name="Begun D."/>
            <person name="Bhutkar A."/>
            <person name="Blanco E."/>
            <person name="Bosak S.A."/>
            <person name="Bradley R.K."/>
            <person name="Brand A.D."/>
            <person name="Brent M.R."/>
            <person name="Brooks A.N."/>
            <person name="Brown R.H."/>
            <person name="Butlin R.K."/>
            <person name="Caggese C."/>
            <person name="Calvi B.R."/>
            <person name="Bernardo de Carvalho A."/>
            <person name="Caspi A."/>
            <person name="Castrezana S."/>
            <person name="Celniker S.E."/>
            <person name="Chang J.L."/>
            <person name="Chapple C."/>
            <person name="Chatterji S."/>
            <person name="Chinwalla A."/>
            <person name="Civetta A."/>
            <person name="Clifton S.W."/>
            <person name="Comeron J.M."/>
            <person name="Costello J.C."/>
            <person name="Coyne J.A."/>
            <person name="Daub J."/>
            <person name="David R.G."/>
            <person name="Delcher A.L."/>
            <person name="Delehaunty K."/>
            <person name="Do C.B."/>
            <person name="Ebling H."/>
            <person name="Edwards K."/>
            <person name="Eickbush T."/>
            <person name="Evans J.D."/>
            <person name="Filipski A."/>
            <person name="Findeiss S."/>
            <person name="Freyhult E."/>
            <person name="Fulton L."/>
            <person name="Fulton R."/>
            <person name="Garcia A.C."/>
            <person name="Gardiner A."/>
            <person name="Garfield D.A."/>
            <person name="Garvin B.E."/>
            <person name="Gibson G."/>
            <person name="Gilbert D."/>
            <person name="Gnerre S."/>
            <person name="Godfrey J."/>
            <person name="Good R."/>
            <person name="Gotea V."/>
            <person name="Gravely B."/>
            <person name="Greenberg A.J."/>
            <person name="Griffiths-Jones S."/>
            <person name="Gross S."/>
            <person name="Guigo R."/>
            <person name="Gustafson E.A."/>
            <person name="Haerty W."/>
            <person name="Hahn M.W."/>
            <person name="Halligan D.L."/>
            <person name="Halpern A.L."/>
            <person name="Halter G.M."/>
            <person name="Han M.V."/>
            <person name="Heger A."/>
            <person name="Hillier L."/>
            <person name="Hinrichs A.S."/>
            <person name="Holmes I."/>
            <person name="Hoskins R.A."/>
            <person name="Hubisz M.J."/>
            <person name="Hultmark D."/>
            <person name="Huntley M.A."/>
            <person name="Jaffe D.B."/>
            <person name="Jagadeeshan S."/>
            <person name="Jeck W.R."/>
            <person name="Johnson J."/>
            <person name="Jones C.D."/>
            <person name="Jordan W.C."/>
            <person name="Karpen G.H."/>
            <person name="Kataoka E."/>
            <person name="Keightley P.D."/>
            <person name="Kheradpour P."/>
            <person name="Kirkness E.F."/>
            <person name="Koerich L.B."/>
            <person name="Kristiansen K."/>
            <person name="Kudrna D."/>
            <person name="Kulathinal R.J."/>
            <person name="Kumar S."/>
            <person name="Kwok R."/>
            <person name="Lander E."/>
            <person name="Langley C.H."/>
            <person name="Lapoint R."/>
            <person name="Lazzaro B.P."/>
            <person name="Lee S.J."/>
            <person name="Levesque L."/>
            <person name="Li R."/>
            <person name="Lin C.F."/>
            <person name="Lin M.F."/>
            <person name="Lindblad-Toh K."/>
            <person name="Llopart A."/>
            <person name="Long M."/>
            <person name="Low L."/>
            <person name="Lozovsky E."/>
            <person name="Lu J."/>
            <person name="Luo M."/>
            <person name="Machado C.A."/>
            <person name="Makalowski W."/>
            <person name="Marzo M."/>
            <person name="Matsuda M."/>
            <person name="Matzkin L."/>
            <person name="McAllister B."/>
            <person name="McBride C.S."/>
            <person name="McKernan B."/>
            <person name="McKernan K."/>
            <person name="Mendez-Lago M."/>
            <person name="Minx P."/>
            <person name="Mollenhauer M.U."/>
            <person name="Montooth K."/>
            <person name="Mount S.M."/>
            <person name="Mu X."/>
            <person name="Myers E."/>
            <person name="Negre B."/>
            <person name="Newfeld S."/>
            <person name="Nielsen R."/>
            <person name="Noor M.A."/>
            <person name="O'Grady P."/>
            <person name="Pachter L."/>
            <person name="Papaceit M."/>
            <person name="Parisi M.J."/>
            <person name="Parisi M."/>
            <person name="Parts L."/>
            <person name="Pedersen J.S."/>
            <person name="Pesole G."/>
            <person name="Phillippy A.M."/>
            <person name="Ponting C.P."/>
            <person name="Pop M."/>
            <person name="Porcelli D."/>
            <person name="Powell J.R."/>
            <person name="Prohaska S."/>
            <person name="Pruitt K."/>
            <person name="Puig M."/>
            <person name="Quesneville H."/>
            <person name="Ram K.R."/>
            <person name="Rand D."/>
            <person name="Rasmussen M.D."/>
            <person name="Reed L.K."/>
            <person name="Reenan R."/>
            <person name="Reily A."/>
            <person name="Remington K.A."/>
            <person name="Rieger T.T."/>
            <person name="Ritchie M.G."/>
            <person name="Robin C."/>
            <person name="Rogers Y.H."/>
            <person name="Rohde C."/>
            <person name="Rozas J."/>
            <person name="Rubenfield M.J."/>
            <person name="Ruiz A."/>
            <person name="Russo S."/>
            <person name="Salzberg S.L."/>
            <person name="Sanchez-Gracia A."/>
            <person name="Saranga D.J."/>
            <person name="Sato H."/>
            <person name="Schaeffer S.W."/>
            <person name="Schatz M.C."/>
            <person name="Schlenke T."/>
            <person name="Schwartz R."/>
            <person name="Segarra C."/>
            <person name="Singh R.S."/>
            <person name="Sirot L."/>
            <person name="Sirota M."/>
            <person name="Sisneros N.B."/>
            <person name="Smith C.D."/>
            <person name="Smith T.F."/>
            <person name="Spieth J."/>
            <person name="Stage D.E."/>
            <person name="Stark A."/>
            <person name="Stephan W."/>
            <person name="Strausberg R.L."/>
            <person name="Strempel S."/>
            <person name="Sturgill D."/>
            <person name="Sutton G."/>
            <person name="Sutton G.G."/>
            <person name="Tao W."/>
            <person name="Teichmann S."/>
            <person name="Tobari Y.N."/>
            <person name="Tomimura Y."/>
            <person name="Tsolas J.M."/>
            <person name="Valente V.L."/>
            <person name="Venter E."/>
            <person name="Venter J.C."/>
            <person name="Vicario S."/>
            <person name="Vieira F.G."/>
            <person name="Vilella A.J."/>
            <person name="Villasante A."/>
            <person name="Walenz B."/>
            <person name="Wang J."/>
            <person name="Wasserman M."/>
            <person name="Watts T."/>
            <person name="Wilson D."/>
            <person name="Wilson R.K."/>
            <person name="Wing R.A."/>
            <person name="Wolfner M.F."/>
            <person name="Wong A."/>
            <person name="Wong G.K."/>
            <person name="Wu C.I."/>
            <person name="Wu G."/>
            <person name="Yamamoto D."/>
            <person name="Yang H.P."/>
            <person name="Yang S.P."/>
            <person name="Yorke J.A."/>
            <person name="Yoshida K."/>
            <person name="Zdobnov E."/>
            <person name="Zhang P."/>
            <person name="Zhang Y."/>
            <person name="Zimin A.V."/>
            <person name="Baldwin J."/>
            <person name="Abdouelleil A."/>
            <person name="Abdulkadir J."/>
            <person name="Abebe A."/>
            <person name="Abera B."/>
            <person name="Abreu J."/>
            <person name="Acer S.C."/>
            <person name="Aftuck L."/>
            <person name="Alexander A."/>
            <person name="An P."/>
            <person name="Anderson E."/>
            <person name="Anderson S."/>
            <person name="Arachi H."/>
            <person name="Azer M."/>
            <person name="Bachantsang P."/>
            <person name="Barry A."/>
            <person name="Bayul T."/>
            <person name="Berlin A."/>
            <person name="Bessette D."/>
            <person name="Bloom T."/>
            <person name="Blye J."/>
            <person name="Boguslavskiy L."/>
            <person name="Bonnet C."/>
            <person name="Boukhgalter B."/>
            <person name="Bourzgui I."/>
            <person name="Brown A."/>
            <person name="Cahill P."/>
            <person name="Channer S."/>
            <person name="Cheshatsang Y."/>
            <person name="Chuda L."/>
            <person name="Citroen M."/>
            <person name="Collymore A."/>
            <person name="Cooke P."/>
            <person name="Costello M."/>
            <person name="D'Aco K."/>
            <person name="Daza R."/>
            <person name="De Haan G."/>
            <person name="DeGray S."/>
            <person name="DeMaso C."/>
            <person name="Dhargay N."/>
            <person name="Dooley K."/>
            <person name="Dooley E."/>
            <person name="Doricent M."/>
            <person name="Dorje P."/>
            <person name="Dorjee K."/>
            <person name="Dupes A."/>
            <person name="Elong R."/>
            <person name="Falk J."/>
            <person name="Farina A."/>
            <person name="Faro S."/>
            <person name="Ferguson D."/>
            <person name="Fisher S."/>
            <person name="Foley C.D."/>
            <person name="Franke A."/>
            <person name="Friedrich D."/>
            <person name="Gadbois L."/>
            <person name="Gearin G."/>
            <person name="Gearin C.R."/>
            <person name="Giannoukos G."/>
            <person name="Goode T."/>
            <person name="Graham J."/>
            <person name="Grandbois E."/>
            <person name="Grewal S."/>
            <person name="Gyaltsen K."/>
            <person name="Hafez N."/>
            <person name="Hagos B."/>
            <person name="Hall J."/>
            <person name="Henson C."/>
            <person name="Hollinger A."/>
            <person name="Honan T."/>
            <person name="Huard M.D."/>
            <person name="Hughes L."/>
            <person name="Hurhula B."/>
            <person name="Husby M.E."/>
            <person name="Kamat A."/>
            <person name="Kanga B."/>
            <person name="Kashin S."/>
            <person name="Khazanovich D."/>
            <person name="Kisner P."/>
            <person name="Lance K."/>
            <person name="Lara M."/>
            <person name="Lee W."/>
            <person name="Lennon N."/>
            <person name="Letendre F."/>
            <person name="LeVine R."/>
            <person name="Lipovsky A."/>
            <person name="Liu X."/>
            <person name="Liu J."/>
            <person name="Liu S."/>
            <person name="Lokyitsang T."/>
            <person name="Lokyitsang Y."/>
            <person name="Lubonja R."/>
            <person name="Lui A."/>
            <person name="MacDonald P."/>
            <person name="Magnisalis V."/>
            <person name="Maru K."/>
            <person name="Matthews C."/>
            <person name="McCusker W."/>
            <person name="McDonough S."/>
            <person name="Mehta T."/>
            <person name="Meldrim J."/>
            <person name="Meneus L."/>
            <person name="Mihai O."/>
            <person name="Mihalev A."/>
            <person name="Mihova T."/>
            <person name="Mittelman R."/>
            <person name="Mlenga V."/>
            <person name="Montmayeur A."/>
            <person name="Mulrain L."/>
            <person name="Navidi A."/>
            <person name="Naylor J."/>
            <person name="Negash T."/>
            <person name="Nguyen T."/>
            <person name="Nguyen N."/>
            <person name="Nicol R."/>
            <person name="Norbu C."/>
            <person name="Norbu N."/>
            <person name="Novod N."/>
            <person name="O'Neill B."/>
            <person name="Osman S."/>
            <person name="Markiewicz E."/>
            <person name="Oyono O.L."/>
            <person name="Patti C."/>
            <person name="Phunkhang P."/>
            <person name="Pierre F."/>
            <person name="Priest M."/>
            <person name="Raghuraman S."/>
            <person name="Rege F."/>
            <person name="Reyes R."/>
            <person name="Rise C."/>
            <person name="Rogov P."/>
            <person name="Ross K."/>
            <person name="Ryan E."/>
            <person name="Settipalli S."/>
            <person name="Shea T."/>
            <person name="Sherpa N."/>
            <person name="Shi L."/>
            <person name="Shih D."/>
            <person name="Sparrow T."/>
            <person name="Spaulding J."/>
            <person name="Stalker J."/>
            <person name="Stange-Thomann N."/>
            <person name="Stavropoulos S."/>
            <person name="Stone C."/>
            <person name="Strader C."/>
            <person name="Tesfaye S."/>
            <person name="Thomson T."/>
            <person name="Thoulutsang Y."/>
            <person name="Thoulutsang D."/>
            <person name="Topham K."/>
            <person name="Topping I."/>
            <person name="Tsamla T."/>
            <person name="Vassiliev H."/>
            <person name="Vo A."/>
            <person name="Wangchuk T."/>
            <person name="Wangdi T."/>
            <person name="Weiand M."/>
            <person name="Wilkinson J."/>
            <person name="Wilson A."/>
            <person name="Yadav S."/>
            <person name="Young G."/>
            <person name="Yu Q."/>
            <person name="Zembek L."/>
            <person name="Zhong D."/>
            <person name="Zimmer A."/>
            <person name="Zwirko Z."/>
            <person name="Jaffe D.B."/>
            <person name="Alvarez P."/>
            <person name="Brockman W."/>
            <person name="Butler J."/>
            <person name="Chin C."/>
            <person name="Gnerre S."/>
            <person name="Grabherr M."/>
            <person name="Kleber M."/>
            <person name="Mauceli E."/>
            <person name="MacCallum I."/>
        </authorList>
    </citation>
    <scope>NUCLEOTIDE SEQUENCE [LARGE SCALE GENOMIC DNA]</scope>
    <source>
        <strain evidence="7">Tai18E2 / Tucson 14021-0261.01</strain>
    </source>
</reference>
<keyword evidence="4" id="KW-0808">Transferase</keyword>
<reference evidence="6 7" key="2">
    <citation type="journal article" date="2007" name="PLoS Biol.">
        <title>Principles of genome evolution in the Drosophila melanogaster species group.</title>
        <authorList>
            <person name="Ranz J.M."/>
            <person name="Maurin D."/>
            <person name="Chan Y.S."/>
            <person name="von Grotthuss M."/>
            <person name="Hillier L.W."/>
            <person name="Roote J."/>
            <person name="Ashburner M."/>
            <person name="Bergman C.M."/>
        </authorList>
    </citation>
    <scope>NUCLEOTIDE SEQUENCE [LARGE SCALE GENOMIC DNA]</scope>
    <source>
        <strain evidence="7">Tai18E2 / Tucson 14021-0261.01</strain>
    </source>
</reference>
<dbReference type="PANTHER" id="PTHR43206:SF1">
    <property type="entry name" value="4-AMINOBUTYRATE AMINOTRANSFERASE, MITOCHONDRIAL"/>
    <property type="match status" value="1"/>
</dbReference>
<dbReference type="GO" id="GO:0042749">
    <property type="term" value="P:regulation of circadian sleep/wake cycle"/>
    <property type="evidence" value="ECO:0007669"/>
    <property type="project" value="EnsemblMetazoa"/>
</dbReference>
<keyword evidence="5" id="KW-0663">Pyridoxal phosphate</keyword>
<dbReference type="InterPro" id="IPR015422">
    <property type="entry name" value="PyrdxlP-dep_Trfase_small"/>
</dbReference>
<dbReference type="AlphaFoldDB" id="A0A0R1E812"/>
<dbReference type="InterPro" id="IPR005814">
    <property type="entry name" value="Aminotrans_3"/>
</dbReference>
<dbReference type="GO" id="GO:0009450">
    <property type="term" value="P:gamma-aminobutyric acid catabolic process"/>
    <property type="evidence" value="ECO:0007669"/>
    <property type="project" value="TreeGrafter"/>
</dbReference>
<proteinExistence type="inferred from homology"/>
<gene>
    <name evidence="6" type="primary">Dyak\GE29084</name>
    <name evidence="6" type="synonym">GE29084</name>
    <name evidence="6" type="ORF">Dyak_GE29084</name>
</gene>
<evidence type="ECO:0000256" key="5">
    <source>
        <dbReference type="ARBA" id="ARBA00022898"/>
    </source>
</evidence>
<feature type="non-terminal residue" evidence="6">
    <location>
        <position position="203"/>
    </location>
</feature>
<dbReference type="GO" id="GO:0030170">
    <property type="term" value="F:pyridoxal phosphate binding"/>
    <property type="evidence" value="ECO:0007669"/>
    <property type="project" value="InterPro"/>
</dbReference>
<dbReference type="OrthoDB" id="5419315at2759"/>